<dbReference type="PaxDb" id="8022-A0A060W439"/>
<dbReference type="STRING" id="8022.A0A060W439"/>
<feature type="region of interest" description="Disordered" evidence="1">
    <location>
        <begin position="72"/>
        <end position="108"/>
    </location>
</feature>
<name>A0A060W439_ONCMY</name>
<dbReference type="EMBL" id="FR904396">
    <property type="protein sequence ID" value="CDQ62058.1"/>
    <property type="molecule type" value="Genomic_DNA"/>
</dbReference>
<sequence length="135" mass="15216">MLWIILRLLPVCSLCLCISKLCGLDLLLSVFLPPLLLMLKYGVCLQEEKNIHSRSSQSLRILLQSSGQSCKAVVNPSHLPDASEKRKRTRTSLPANSVGGRRTVSRRRRTRCSLQSMRLTRLCHSIPKARAPLLR</sequence>
<proteinExistence type="predicted"/>
<protein>
    <submittedName>
        <fullName evidence="2">Uncharacterized protein</fullName>
    </submittedName>
</protein>
<dbReference type="AlphaFoldDB" id="A0A060W439"/>
<gene>
    <name evidence="2" type="ORF">GSONMT00066368001</name>
</gene>
<evidence type="ECO:0000313" key="3">
    <source>
        <dbReference type="Proteomes" id="UP000193380"/>
    </source>
</evidence>
<accession>A0A060W439</accession>
<evidence type="ECO:0000313" key="2">
    <source>
        <dbReference type="EMBL" id="CDQ62058.1"/>
    </source>
</evidence>
<dbReference type="Proteomes" id="UP000193380">
    <property type="component" value="Chromosome 6"/>
</dbReference>
<evidence type="ECO:0000256" key="1">
    <source>
        <dbReference type="SAM" id="MobiDB-lite"/>
    </source>
</evidence>
<reference evidence="2 3" key="1">
    <citation type="journal article" date="2014" name="Nat. Commun.">
        <title>The rainbow trout genome provides novel insights into evolution after whole-genome duplication in vertebrates.</title>
        <authorList>
            <person name="Berthelot C."/>
            <person name="Brunet F."/>
            <person name="Chalopin D."/>
            <person name="Juanchich A."/>
            <person name="Bernard M."/>
            <person name="Noel B."/>
            <person name="Bento P."/>
            <person name="Da Silva C."/>
            <person name="Labadie K."/>
            <person name="Alberti A."/>
            <person name="Aury J.M."/>
            <person name="Louis A."/>
            <person name="Dehais P."/>
            <person name="Bardou P."/>
            <person name="Montfort J."/>
            <person name="Klopp C."/>
            <person name="Cabau C."/>
            <person name="Gaspin C."/>
            <person name="Thorgaard G.H."/>
            <person name="Boussaha M."/>
            <person name="Quillet E."/>
            <person name="Guyomard R."/>
            <person name="Galiana D."/>
            <person name="Bobe J."/>
            <person name="Volff J.N."/>
            <person name="Genet C."/>
            <person name="Wincker P."/>
            <person name="Jaillon O."/>
            <person name="Roest Crollius H."/>
            <person name="Guiguen Y."/>
        </authorList>
    </citation>
    <scope>NUCLEOTIDE SEQUENCE [LARGE SCALE GENOMIC DNA]</scope>
</reference>
<organism evidence="2 3">
    <name type="scientific">Oncorhynchus mykiss</name>
    <name type="common">Rainbow trout</name>
    <name type="synonym">Salmo gairdneri</name>
    <dbReference type="NCBI Taxonomy" id="8022"/>
    <lineage>
        <taxon>Eukaryota</taxon>
        <taxon>Metazoa</taxon>
        <taxon>Chordata</taxon>
        <taxon>Craniata</taxon>
        <taxon>Vertebrata</taxon>
        <taxon>Euteleostomi</taxon>
        <taxon>Actinopterygii</taxon>
        <taxon>Neopterygii</taxon>
        <taxon>Teleostei</taxon>
        <taxon>Protacanthopterygii</taxon>
        <taxon>Salmoniformes</taxon>
        <taxon>Salmonidae</taxon>
        <taxon>Salmoninae</taxon>
        <taxon>Oncorhynchus</taxon>
    </lineage>
</organism>